<proteinExistence type="predicted"/>
<dbReference type="STRING" id="679937.Bcop_2120"/>
<dbReference type="Proteomes" id="UP000018439">
    <property type="component" value="Chromosome"/>
</dbReference>
<dbReference type="AlphaFoldDB" id="F3ZTC3"/>
<dbReference type="Pfam" id="PF09357">
    <property type="entry name" value="RteC"/>
    <property type="match status" value="1"/>
</dbReference>
<evidence type="ECO:0000313" key="1">
    <source>
        <dbReference type="EMBL" id="EGJ72291.1"/>
    </source>
</evidence>
<organism evidence="1 2">
    <name type="scientific">Bacteroides coprosuis DSM 18011</name>
    <dbReference type="NCBI Taxonomy" id="679937"/>
    <lineage>
        <taxon>Bacteria</taxon>
        <taxon>Pseudomonadati</taxon>
        <taxon>Bacteroidota</taxon>
        <taxon>Bacteroidia</taxon>
        <taxon>Bacteroidales</taxon>
        <taxon>Bacteroidaceae</taxon>
        <taxon>Bacteroides</taxon>
    </lineage>
</organism>
<dbReference type="InterPro" id="IPR018534">
    <property type="entry name" value="Tet_reg_excision_RteC"/>
</dbReference>
<protein>
    <submittedName>
        <fullName evidence="1">Tetracycline regulation of excision, RteC</fullName>
    </submittedName>
</protein>
<dbReference type="eggNOG" id="ENOG502Z89V">
    <property type="taxonomic scope" value="Bacteria"/>
</dbReference>
<dbReference type="HOGENOM" id="CLU_116605_0_0_10"/>
<accession>F3ZTC3</accession>
<dbReference type="EMBL" id="CM001167">
    <property type="protein sequence ID" value="EGJ72291.1"/>
    <property type="molecule type" value="Genomic_DNA"/>
</dbReference>
<gene>
    <name evidence="1" type="ORF">Bcop_2120</name>
</gene>
<reference evidence="1 2" key="1">
    <citation type="journal article" date="2011" name="Stand. Genomic Sci.">
        <title>Non-contiguous finished genome sequence of Bacteroides coprosuis type strain (PC139).</title>
        <authorList>
            <person name="Land M."/>
            <person name="Held B."/>
            <person name="Gronow S."/>
            <person name="Abt B."/>
            <person name="Lucas S."/>
            <person name="Del Rio T.G."/>
            <person name="Nolan M."/>
            <person name="Tice H."/>
            <person name="Cheng J.F."/>
            <person name="Pitluck S."/>
            <person name="Liolios K."/>
            <person name="Pagani I."/>
            <person name="Ivanova N."/>
            <person name="Mavromatis K."/>
            <person name="Mikhailova N."/>
            <person name="Pati A."/>
            <person name="Tapia R."/>
            <person name="Han C."/>
            <person name="Goodwin L."/>
            <person name="Chen A."/>
            <person name="Palaniappan K."/>
            <person name="Hauser L."/>
            <person name="Brambilla E.M."/>
            <person name="Rohde M."/>
            <person name="Goker M."/>
            <person name="Detter J.C."/>
            <person name="Woyke T."/>
            <person name="Bristow J."/>
            <person name="Eisen J.A."/>
            <person name="Markowitz V."/>
            <person name="Hugenholtz P."/>
            <person name="Kyrpides N.C."/>
            <person name="Klenk H.P."/>
            <person name="Lapidus A."/>
        </authorList>
    </citation>
    <scope>NUCLEOTIDE SEQUENCE [LARGE SCALE GENOMIC DNA]</scope>
    <source>
        <strain evidence="1 2">DSM 18011</strain>
    </source>
</reference>
<evidence type="ECO:0000313" key="2">
    <source>
        <dbReference type="Proteomes" id="UP000018439"/>
    </source>
</evidence>
<name>F3ZTC3_9BACE</name>
<keyword evidence="2" id="KW-1185">Reference proteome</keyword>
<sequence>MINLIDTKLFKLMHDSTASKKELQKEFQYFFDDLTSCYSSRNELCKAWKECQRAFVMLNLLESTIKASTPCKRWKEHRFHFITPLRQFLKFEMKVIKYLFENDEYIVSKQIQGKYQWTGKKTDLIELAYALHENQTINHGNIPIEKFIEDFGAFFGVNITNSSRMFFNIKQRKTESRTTFLDTLAKMLNKRMIKDDEK</sequence>